<evidence type="ECO:0000313" key="3">
    <source>
        <dbReference type="Proteomes" id="UP000013563"/>
    </source>
</evidence>
<dbReference type="EMBL" id="CP004886">
    <property type="protein sequence ID" value="AGL23307.1"/>
    <property type="molecule type" value="Genomic_DNA"/>
</dbReference>
<evidence type="ECO:0000313" key="2">
    <source>
        <dbReference type="EMBL" id="AGL23307.1"/>
    </source>
</evidence>
<dbReference type="BioCyc" id="MTUB1304279:G13AB-1558-MONOMER"/>
<feature type="compositionally biased region" description="Basic and acidic residues" evidence="1">
    <location>
        <begin position="1"/>
        <end position="21"/>
    </location>
</feature>
<evidence type="ECO:0000256" key="1">
    <source>
        <dbReference type="SAM" id="MobiDB-lite"/>
    </source>
</evidence>
<dbReference type="KEGG" id="mtuh:I917_11700"/>
<proteinExistence type="predicted"/>
<sequence length="82" mass="8284">MNDTLDSIRVEGDRCHPDGGEHPSPVRVGPEQRGLDQAVAGDLAGGDQRVVFGGGPGHGHGDAFGDAFGVGLQLGAQIVADP</sequence>
<gene>
    <name evidence="2" type="ORF">I917_11700</name>
</gene>
<dbReference type="AlphaFoldDB" id="R4M710"/>
<organism evidence="2 3">
    <name type="scientific">Mycobacterium tuberculosis str. Haarlem/NITR202</name>
    <dbReference type="NCBI Taxonomy" id="1304279"/>
    <lineage>
        <taxon>Bacteria</taxon>
        <taxon>Bacillati</taxon>
        <taxon>Actinomycetota</taxon>
        <taxon>Actinomycetes</taxon>
        <taxon>Mycobacteriales</taxon>
        <taxon>Mycobacteriaceae</taxon>
        <taxon>Mycobacterium</taxon>
        <taxon>Mycobacterium tuberculosis complex</taxon>
    </lineage>
</organism>
<accession>R4M710</accession>
<protein>
    <submittedName>
        <fullName evidence="2">Uncharacterized protein</fullName>
    </submittedName>
</protein>
<dbReference type="Proteomes" id="UP000013563">
    <property type="component" value="Chromosome"/>
</dbReference>
<feature type="region of interest" description="Disordered" evidence="1">
    <location>
        <begin position="1"/>
        <end position="31"/>
    </location>
</feature>
<name>R4M710_MYCTX</name>
<reference evidence="2 3" key="1">
    <citation type="journal article" date="2013" name="Genome Announc.">
        <title>Whole-Genome Sequences of Four Clinical Isolates of Mycobacterium tuberculosis from Tamil Nadu, South India.</title>
        <authorList>
            <person name="Narayanan S."/>
            <person name="Deshpande U."/>
        </authorList>
    </citation>
    <scope>NUCLEOTIDE SEQUENCE [LARGE SCALE GENOMIC DNA]</scope>
    <source>
        <strain evidence="2 3">Haarlem/NITR202</strain>
    </source>
</reference>
<dbReference type="HOGENOM" id="CLU_2554689_0_0_11"/>